<name>A0ABT8KCG1_9MICO</name>
<keyword evidence="2" id="KW-1185">Reference proteome</keyword>
<dbReference type="EMBL" id="JAROCF010000001">
    <property type="protein sequence ID" value="MDN4614653.1"/>
    <property type="molecule type" value="Genomic_DNA"/>
</dbReference>
<comment type="caution">
    <text evidence="1">The sequence shown here is derived from an EMBL/GenBank/DDBJ whole genome shotgun (WGS) entry which is preliminary data.</text>
</comment>
<evidence type="ECO:0000313" key="1">
    <source>
        <dbReference type="EMBL" id="MDN4614653.1"/>
    </source>
</evidence>
<accession>A0ABT8KCG1</accession>
<evidence type="ECO:0008006" key="3">
    <source>
        <dbReference type="Google" id="ProtNLM"/>
    </source>
</evidence>
<dbReference type="Gene3D" id="2.120.10.70">
    <property type="entry name" value="Fucose-specific lectin"/>
    <property type="match status" value="1"/>
</dbReference>
<protein>
    <recommendedName>
        <fullName evidence="3">BNR repeat-containing family member</fullName>
    </recommendedName>
</protein>
<dbReference type="RefSeq" id="WP_301210750.1">
    <property type="nucleotide sequence ID" value="NZ_JAROCF010000001.1"/>
</dbReference>
<organism evidence="1 2">
    <name type="scientific">Leifsonia williamsii</name>
    <dbReference type="NCBI Taxonomy" id="3035919"/>
    <lineage>
        <taxon>Bacteria</taxon>
        <taxon>Bacillati</taxon>
        <taxon>Actinomycetota</taxon>
        <taxon>Actinomycetes</taxon>
        <taxon>Micrococcales</taxon>
        <taxon>Microbacteriaceae</taxon>
        <taxon>Leifsonia</taxon>
    </lineage>
</organism>
<proteinExistence type="predicted"/>
<sequence length="393" mass="41801">MGADAWTVTNLTEAVGAPLGVHQPAAWADAAGGRYVVFQGYSPVTGGTGHLHLLRAAARGGEPGEGEQGERNRTTDLPADTSWAVTDLTALTGAPEAATTARGYARSADGTQHVVYQGRRFDGHVHELSCFDAADDWAHRDLTAVTEAPLALSQPSGFETRYDDTQRVVYQGRDGHIHQLAEGGGAWRHQDLTALTGSPACAPDAAPAGYGFDARRSAHVVVRTADGHLLEYREEGGEWAWTDLTLATRSPVASDAEMVCGYVLAAEPTQHVDFVGGDGHVHELWRGDGEWEHSDLTAAAGAPPAQATTQPASYAAEGGPGRPTQHVLFVGRDAYVHELWWAAPDWHYTEVTSAVRGSLRVLGHPVGFAVADGTHDGCYLADTHELVLLRARA</sequence>
<gene>
    <name evidence="1" type="ORF">P5G50_09325</name>
</gene>
<reference evidence="1" key="1">
    <citation type="submission" date="2023-06" db="EMBL/GenBank/DDBJ databases">
        <title>MT1 and MT2 Draft Genomes of Novel Species.</title>
        <authorList>
            <person name="Venkateswaran K."/>
        </authorList>
    </citation>
    <scope>NUCLEOTIDE SEQUENCE</scope>
    <source>
        <strain evidence="1">F6_8S_P_1B</strain>
    </source>
</reference>
<dbReference type="Proteomes" id="UP001174208">
    <property type="component" value="Unassembled WGS sequence"/>
</dbReference>
<dbReference type="SUPFAM" id="SSF89372">
    <property type="entry name" value="Fucose-specific lectin"/>
    <property type="match status" value="1"/>
</dbReference>
<evidence type="ECO:0000313" key="2">
    <source>
        <dbReference type="Proteomes" id="UP001174208"/>
    </source>
</evidence>